<keyword evidence="1" id="KW-0472">Membrane</keyword>
<dbReference type="Proteomes" id="UP000480350">
    <property type="component" value="Unassembled WGS sequence"/>
</dbReference>
<feature type="transmembrane region" description="Helical" evidence="1">
    <location>
        <begin position="85"/>
        <end position="104"/>
    </location>
</feature>
<name>A0A7C9MDZ7_9RHOB</name>
<organism evidence="2 3">
    <name type="scientific">Kangsaoukella pontilimi</name>
    <dbReference type="NCBI Taxonomy" id="2691042"/>
    <lineage>
        <taxon>Bacteria</taxon>
        <taxon>Pseudomonadati</taxon>
        <taxon>Pseudomonadota</taxon>
        <taxon>Alphaproteobacteria</taxon>
        <taxon>Rhodobacterales</taxon>
        <taxon>Paracoccaceae</taxon>
        <taxon>Kangsaoukella</taxon>
    </lineage>
</organism>
<keyword evidence="3" id="KW-1185">Reference proteome</keyword>
<sequence>MPRQSATASLVAAALAFVLLAVLVSTQSRAGCVCLESFGVDTLFILDILSRVSVGETPHVDFTTPIGALPFWAVGRGGGPLPDDFILMQGVFTAFVMGAGAWLALSRLGPFATLTLLCSVAVLGTSLTSSADPGVTMALYYNRWGWIAALVLAVSVAVPPTRPNRPWADGLCFGTLALALLLTKITFFVAVSPLAAIVLLSRRDWVRFTAAAVSFAAGMAIVALLAGTEFWPAYLDDLIWVATNPIRLTPGVSAADILSAPEVWAAAAAVLLAFRFRGPATGTLALLAAGAALFIQLQNFGAAPLWTIGAVTLSLVLVKIARSKVESLSWGAAAIVFGGFALLQLTPMVLGTIRTVDTAKSDAFVPMLPGVARLDGLRVPAFHIGPIVRSPSSDGAPVPIQSESCLVTGGYIGHLTDVAETLAHVPGPVFVADAQSPYWMVNGQPPLPGAAPWNYASLKGLEHATHIAVPTCAFKPSYQRALLRRIDTEGLLLEEVYRTEAATLYSFRRP</sequence>
<accession>A0A7C9MDZ7</accession>
<feature type="transmembrane region" description="Helical" evidence="1">
    <location>
        <begin position="111"/>
        <end position="131"/>
    </location>
</feature>
<protein>
    <recommendedName>
        <fullName evidence="4">Dolichyl-phosphate-mannose-protein mannosyltransferase</fullName>
    </recommendedName>
</protein>
<proteinExistence type="predicted"/>
<dbReference type="EMBL" id="WUPT01000001">
    <property type="protein sequence ID" value="MXQ06716.1"/>
    <property type="molecule type" value="Genomic_DNA"/>
</dbReference>
<evidence type="ECO:0000313" key="3">
    <source>
        <dbReference type="Proteomes" id="UP000480350"/>
    </source>
</evidence>
<evidence type="ECO:0000256" key="1">
    <source>
        <dbReference type="SAM" id="Phobius"/>
    </source>
</evidence>
<keyword evidence="1" id="KW-0812">Transmembrane</keyword>
<feature type="transmembrane region" description="Helical" evidence="1">
    <location>
        <begin position="205"/>
        <end position="226"/>
    </location>
</feature>
<evidence type="ECO:0000313" key="2">
    <source>
        <dbReference type="EMBL" id="MXQ06716.1"/>
    </source>
</evidence>
<reference evidence="2 3" key="1">
    <citation type="submission" date="2019-12" db="EMBL/GenBank/DDBJ databases">
        <authorList>
            <person name="Lee S.D."/>
        </authorList>
    </citation>
    <scope>NUCLEOTIDE SEQUENCE [LARGE SCALE GENOMIC DNA]</scope>
    <source>
        <strain evidence="2 3">GH1-50</strain>
    </source>
</reference>
<feature type="transmembrane region" description="Helical" evidence="1">
    <location>
        <begin position="171"/>
        <end position="199"/>
    </location>
</feature>
<comment type="caution">
    <text evidence="2">The sequence shown here is derived from an EMBL/GenBank/DDBJ whole genome shotgun (WGS) entry which is preliminary data.</text>
</comment>
<reference evidence="2 3" key="2">
    <citation type="submission" date="2020-03" db="EMBL/GenBank/DDBJ databases">
        <title>Kangsaoukella pontilimi gen. nov., sp. nov., a new member of the family Rhodobacteraceae isolated from a tidal mudflat.</title>
        <authorList>
            <person name="Kim I.S."/>
        </authorList>
    </citation>
    <scope>NUCLEOTIDE SEQUENCE [LARGE SCALE GENOMIC DNA]</scope>
    <source>
        <strain evidence="2 3">GH1-50</strain>
    </source>
</reference>
<dbReference type="AlphaFoldDB" id="A0A7C9MDZ7"/>
<keyword evidence="1" id="KW-1133">Transmembrane helix</keyword>
<feature type="transmembrane region" description="Helical" evidence="1">
    <location>
        <begin position="303"/>
        <end position="321"/>
    </location>
</feature>
<evidence type="ECO:0008006" key="4">
    <source>
        <dbReference type="Google" id="ProtNLM"/>
    </source>
</evidence>
<gene>
    <name evidence="2" type="ORF">GQ651_02540</name>
</gene>
<feature type="transmembrane region" description="Helical" evidence="1">
    <location>
        <begin position="280"/>
        <end position="297"/>
    </location>
</feature>
<feature type="transmembrane region" description="Helical" evidence="1">
    <location>
        <begin position="328"/>
        <end position="350"/>
    </location>
</feature>
<feature type="transmembrane region" description="Helical" evidence="1">
    <location>
        <begin position="143"/>
        <end position="159"/>
    </location>
</feature>